<dbReference type="InterPro" id="IPR020565">
    <property type="entry name" value="ImidazoleglycerP_deHydtase_CS"/>
</dbReference>
<dbReference type="GO" id="GO:0000105">
    <property type="term" value="P:L-histidine biosynthetic process"/>
    <property type="evidence" value="ECO:0007669"/>
    <property type="project" value="UniProtKB-UniPathway"/>
</dbReference>
<evidence type="ECO:0000256" key="4">
    <source>
        <dbReference type="ARBA" id="ARBA00012075"/>
    </source>
</evidence>
<dbReference type="FunFam" id="3.30.230.40:FF:000001">
    <property type="entry name" value="Imidazoleglycerol-phosphate dehydratase HisB"/>
    <property type="match status" value="1"/>
</dbReference>
<evidence type="ECO:0000256" key="3">
    <source>
        <dbReference type="ARBA" id="ARBA00007481"/>
    </source>
</evidence>
<dbReference type="PANTHER" id="PTHR23133:SF2">
    <property type="entry name" value="IMIDAZOLEGLYCEROL-PHOSPHATE DEHYDRATASE"/>
    <property type="match status" value="1"/>
</dbReference>
<dbReference type="EC" id="4.2.1.19" evidence="4"/>
<dbReference type="NCBIfam" id="NF002111">
    <property type="entry name" value="PRK00951.2-1"/>
    <property type="match status" value="1"/>
</dbReference>
<dbReference type="HAMAP" id="MF_00076">
    <property type="entry name" value="HisB"/>
    <property type="match status" value="1"/>
</dbReference>
<comment type="similarity">
    <text evidence="3">Belongs to the imidazoleglycerol-phosphate dehydratase family.</text>
</comment>
<dbReference type="Gene3D" id="3.30.230.40">
    <property type="entry name" value="Imidazole glycerol phosphate dehydratase, domain 1"/>
    <property type="match status" value="2"/>
</dbReference>
<evidence type="ECO:0000256" key="5">
    <source>
        <dbReference type="ARBA" id="ARBA00016664"/>
    </source>
</evidence>
<dbReference type="GO" id="GO:0004424">
    <property type="term" value="F:imidazoleglycerol-phosphate dehydratase activity"/>
    <property type="evidence" value="ECO:0007669"/>
    <property type="project" value="UniProtKB-EC"/>
</dbReference>
<dbReference type="PANTHER" id="PTHR23133">
    <property type="entry name" value="IMIDAZOLEGLYCEROL-PHOSPHATE DEHYDRATASE HIS7"/>
    <property type="match status" value="1"/>
</dbReference>
<dbReference type="PROSITE" id="PS00954">
    <property type="entry name" value="IGP_DEHYDRATASE_1"/>
    <property type="match status" value="1"/>
</dbReference>
<keyword evidence="7" id="KW-0368">Histidine biosynthesis</keyword>
<sequence>MVGDRETDIDFAKNINVRGFLLGEWKWSDIADEMIKAPRKIRLKRETKETQIEIALNLDGKGKTKIKTGLNFFDHMLDQIGKHAGFDLEIKCDGDLEIDEHHTIEDTALLLGECFAQALGDKRGIERYACEKIVVMDESKCEIGLDISGRPYLVFEAEFDREYVGDMPTELVEHFFYSFVQKSEITLNMKLEGDNNHHLIEVAFKGFARALRSAVERTSTEIVSTKGVL</sequence>
<dbReference type="EMBL" id="OB693563">
    <property type="protein sequence ID" value="CAD7237913.1"/>
    <property type="molecule type" value="Genomic_DNA"/>
</dbReference>
<evidence type="ECO:0000313" key="9">
    <source>
        <dbReference type="EMBL" id="CAD7237913.1"/>
    </source>
</evidence>
<dbReference type="SUPFAM" id="SSF54211">
    <property type="entry name" value="Ribosomal protein S5 domain 2-like"/>
    <property type="match status" value="2"/>
</dbReference>
<proteinExistence type="inferred from homology"/>
<comment type="catalytic activity">
    <reaction evidence="1">
        <text>D-erythro-1-(imidazol-4-yl)glycerol 3-phosphate = 3-(imidazol-4-yl)-2-oxopropyl phosphate + H2O</text>
        <dbReference type="Rhea" id="RHEA:11040"/>
        <dbReference type="ChEBI" id="CHEBI:15377"/>
        <dbReference type="ChEBI" id="CHEBI:57766"/>
        <dbReference type="ChEBI" id="CHEBI:58278"/>
        <dbReference type="EC" id="4.2.1.19"/>
    </reaction>
</comment>
<dbReference type="NCBIfam" id="NF002114">
    <property type="entry name" value="PRK00951.2-4"/>
    <property type="match status" value="1"/>
</dbReference>
<dbReference type="InterPro" id="IPR038494">
    <property type="entry name" value="IGPD_sf"/>
</dbReference>
<dbReference type="OrthoDB" id="10059060at2759"/>
<name>A0A7R8WZ54_9CRUS</name>
<dbReference type="UniPathway" id="UPA00031">
    <property type="reaction ID" value="UER00011"/>
</dbReference>
<dbReference type="Pfam" id="PF00475">
    <property type="entry name" value="IGPD"/>
    <property type="match status" value="1"/>
</dbReference>
<dbReference type="InterPro" id="IPR020568">
    <property type="entry name" value="Ribosomal_Su5_D2-typ_SF"/>
</dbReference>
<dbReference type="FunFam" id="3.30.230.40:FF:000003">
    <property type="entry name" value="Imidazoleglycerol-phosphate dehydratase HisB"/>
    <property type="match status" value="1"/>
</dbReference>
<evidence type="ECO:0000256" key="6">
    <source>
        <dbReference type="ARBA" id="ARBA00022605"/>
    </source>
</evidence>
<keyword evidence="6" id="KW-0028">Amino-acid biosynthesis</keyword>
<dbReference type="InterPro" id="IPR000807">
    <property type="entry name" value="ImidazoleglycerolP_deHydtase"/>
</dbReference>
<dbReference type="AlphaFoldDB" id="A0A7R8WZ54"/>
<evidence type="ECO:0000256" key="7">
    <source>
        <dbReference type="ARBA" id="ARBA00023102"/>
    </source>
</evidence>
<protein>
    <recommendedName>
        <fullName evidence="5">Imidazoleglycerol-phosphate dehydratase</fullName>
        <ecNumber evidence="4">4.2.1.19</ecNumber>
    </recommendedName>
</protein>
<comment type="pathway">
    <text evidence="2">Amino-acid biosynthesis; L-histidine biosynthesis; L-histidine from 5-phospho-alpha-D-ribose 1-diphosphate: step 6/9.</text>
</comment>
<evidence type="ECO:0000256" key="1">
    <source>
        <dbReference type="ARBA" id="ARBA00001723"/>
    </source>
</evidence>
<gene>
    <name evidence="9" type="ORF">CTOB1V02_LOCUS15728</name>
</gene>
<reference evidence="9" key="1">
    <citation type="submission" date="2020-11" db="EMBL/GenBank/DDBJ databases">
        <authorList>
            <person name="Tran Van P."/>
        </authorList>
    </citation>
    <scope>NUCLEOTIDE SEQUENCE</scope>
</reference>
<evidence type="ECO:0000256" key="8">
    <source>
        <dbReference type="ARBA" id="ARBA00023239"/>
    </source>
</evidence>
<organism evidence="9">
    <name type="scientific">Cyprideis torosa</name>
    <dbReference type="NCBI Taxonomy" id="163714"/>
    <lineage>
        <taxon>Eukaryota</taxon>
        <taxon>Metazoa</taxon>
        <taxon>Ecdysozoa</taxon>
        <taxon>Arthropoda</taxon>
        <taxon>Crustacea</taxon>
        <taxon>Oligostraca</taxon>
        <taxon>Ostracoda</taxon>
        <taxon>Podocopa</taxon>
        <taxon>Podocopida</taxon>
        <taxon>Cytherocopina</taxon>
        <taxon>Cytheroidea</taxon>
        <taxon>Cytherideidae</taxon>
        <taxon>Cyprideis</taxon>
    </lineage>
</organism>
<keyword evidence="8" id="KW-0456">Lyase</keyword>
<dbReference type="CDD" id="cd07914">
    <property type="entry name" value="IGPD"/>
    <property type="match status" value="1"/>
</dbReference>
<evidence type="ECO:0000256" key="2">
    <source>
        <dbReference type="ARBA" id="ARBA00005047"/>
    </source>
</evidence>
<accession>A0A7R8WZ54</accession>